<keyword evidence="4" id="KW-1185">Reference proteome</keyword>
<dbReference type="OrthoDB" id="420729at2759"/>
<dbReference type="EMBL" id="LSRX01001615">
    <property type="protein sequence ID" value="OLP78419.1"/>
    <property type="molecule type" value="Genomic_DNA"/>
</dbReference>
<protein>
    <submittedName>
        <fullName evidence="3">Uncharacterized protein</fullName>
    </submittedName>
</protein>
<comment type="caution">
    <text evidence="3">The sequence shown here is derived from an EMBL/GenBank/DDBJ whole genome shotgun (WGS) entry which is preliminary data.</text>
</comment>
<reference evidence="3 4" key="1">
    <citation type="submission" date="2016-02" db="EMBL/GenBank/DDBJ databases">
        <title>Genome analysis of coral dinoflagellate symbionts highlights evolutionary adaptations to a symbiotic lifestyle.</title>
        <authorList>
            <person name="Aranda M."/>
            <person name="Li Y."/>
            <person name="Liew Y.J."/>
            <person name="Baumgarten S."/>
            <person name="Simakov O."/>
            <person name="Wilson M."/>
            <person name="Piel J."/>
            <person name="Ashoor H."/>
            <person name="Bougouffa S."/>
            <person name="Bajic V.B."/>
            <person name="Ryu T."/>
            <person name="Ravasi T."/>
            <person name="Bayer T."/>
            <person name="Micklem G."/>
            <person name="Kim H."/>
            <person name="Bhak J."/>
            <person name="Lajeunesse T.C."/>
            <person name="Voolstra C.R."/>
        </authorList>
    </citation>
    <scope>NUCLEOTIDE SEQUENCE [LARGE SCALE GENOMIC DNA]</scope>
    <source>
        <strain evidence="3 4">CCMP2467</strain>
    </source>
</reference>
<feature type="region of interest" description="Disordered" evidence="1">
    <location>
        <begin position="151"/>
        <end position="183"/>
    </location>
</feature>
<dbReference type="Proteomes" id="UP000186817">
    <property type="component" value="Unassembled WGS sequence"/>
</dbReference>
<keyword evidence="2" id="KW-0472">Membrane</keyword>
<keyword evidence="2" id="KW-1133">Transmembrane helix</keyword>
<organism evidence="3 4">
    <name type="scientific">Symbiodinium microadriaticum</name>
    <name type="common">Dinoflagellate</name>
    <name type="synonym">Zooxanthella microadriatica</name>
    <dbReference type="NCBI Taxonomy" id="2951"/>
    <lineage>
        <taxon>Eukaryota</taxon>
        <taxon>Sar</taxon>
        <taxon>Alveolata</taxon>
        <taxon>Dinophyceae</taxon>
        <taxon>Suessiales</taxon>
        <taxon>Symbiodiniaceae</taxon>
        <taxon>Symbiodinium</taxon>
    </lineage>
</organism>
<dbReference type="AlphaFoldDB" id="A0A1Q9C666"/>
<gene>
    <name evidence="3" type="ORF">AK812_SmicGene41404</name>
</gene>
<feature type="transmembrane region" description="Helical" evidence="2">
    <location>
        <begin position="37"/>
        <end position="68"/>
    </location>
</feature>
<accession>A0A1Q9C666</accession>
<evidence type="ECO:0000313" key="4">
    <source>
        <dbReference type="Proteomes" id="UP000186817"/>
    </source>
</evidence>
<evidence type="ECO:0000256" key="2">
    <source>
        <dbReference type="SAM" id="Phobius"/>
    </source>
</evidence>
<evidence type="ECO:0000313" key="3">
    <source>
        <dbReference type="EMBL" id="OLP78419.1"/>
    </source>
</evidence>
<name>A0A1Q9C666_SYMMI</name>
<sequence length="327" mass="35899">MIMIIIIIIITTTIIIIIIITILTIITITAILTIITIIITIITILTILTIVIIILTITTIIMIIRIIILNSHSQIKTFLAEKGFGFIDCVTSIEGDIFFSKNELPSDLAEAKELRGKSVQFEITMGKAYQPQNLPKAQAFQVCKEMVERAMSAAPRPQGTQATGTVKSYSERRDLSDGSTRPDGEEIKALTMLLHHVDTEISKPSSMKRPNTQNFSETATARSNGYGFLALQTPAASYPNPDDQTTQRDAQFKGHSFSFHCHYEAYTQGPGSDLSPGLQALGWGLVGVEVQCQVHQLPDGKLKEAKAGTRTSRSTLMSRNLDIATGF</sequence>
<evidence type="ECO:0000256" key="1">
    <source>
        <dbReference type="SAM" id="MobiDB-lite"/>
    </source>
</evidence>
<feature type="compositionally biased region" description="Basic and acidic residues" evidence="1">
    <location>
        <begin position="169"/>
        <end position="183"/>
    </location>
</feature>
<keyword evidence="2" id="KW-0812">Transmembrane</keyword>
<proteinExistence type="predicted"/>
<feature type="compositionally biased region" description="Polar residues" evidence="1">
    <location>
        <begin position="158"/>
        <end position="168"/>
    </location>
</feature>
<dbReference type="Gene3D" id="2.40.50.140">
    <property type="entry name" value="Nucleic acid-binding proteins"/>
    <property type="match status" value="1"/>
</dbReference>
<dbReference type="InterPro" id="IPR012340">
    <property type="entry name" value="NA-bd_OB-fold"/>
</dbReference>
<feature type="transmembrane region" description="Helical" evidence="2">
    <location>
        <begin position="7"/>
        <end position="31"/>
    </location>
</feature>